<evidence type="ECO:0008006" key="3">
    <source>
        <dbReference type="Google" id="ProtNLM"/>
    </source>
</evidence>
<proteinExistence type="predicted"/>
<comment type="caution">
    <text evidence="1">The sequence shown here is derived from an EMBL/GenBank/DDBJ whole genome shotgun (WGS) entry which is preliminary data.</text>
</comment>
<reference evidence="2" key="1">
    <citation type="submission" date="2020-01" db="EMBL/GenBank/DDBJ databases">
        <title>Draft genome sequence of the Termite Coptotermes fromosanus.</title>
        <authorList>
            <person name="Itakura S."/>
            <person name="Yosikawa Y."/>
            <person name="Umezawa K."/>
        </authorList>
    </citation>
    <scope>NUCLEOTIDE SEQUENCE [LARGE SCALE GENOMIC DNA]</scope>
</reference>
<sequence>MLQLEYVADHLEKRDCRRLVAALHDPHFDLLNNMDAAEHEIPDNISCIKLLIHWNSQLGEGKGQSHVALTHRLKQLGHENLADWLSRTVFHQLGQDLNRTLLMDPFKEPAQTDKTEA</sequence>
<feature type="non-terminal residue" evidence="1">
    <location>
        <position position="117"/>
    </location>
</feature>
<gene>
    <name evidence="1" type="ORF">Cfor_10302</name>
</gene>
<dbReference type="OrthoDB" id="6066069at2759"/>
<protein>
    <recommendedName>
        <fullName evidence="3">Death domain-containing protein</fullName>
    </recommendedName>
</protein>
<evidence type="ECO:0000313" key="1">
    <source>
        <dbReference type="EMBL" id="GFG34938.1"/>
    </source>
</evidence>
<dbReference type="InParanoid" id="A0A6L2PWE9"/>
<dbReference type="EMBL" id="BLKM01011926">
    <property type="protein sequence ID" value="GFG34938.1"/>
    <property type="molecule type" value="Genomic_DNA"/>
</dbReference>
<evidence type="ECO:0000313" key="2">
    <source>
        <dbReference type="Proteomes" id="UP000502823"/>
    </source>
</evidence>
<organism evidence="1 2">
    <name type="scientific">Coptotermes formosanus</name>
    <name type="common">Formosan subterranean termite</name>
    <dbReference type="NCBI Taxonomy" id="36987"/>
    <lineage>
        <taxon>Eukaryota</taxon>
        <taxon>Metazoa</taxon>
        <taxon>Ecdysozoa</taxon>
        <taxon>Arthropoda</taxon>
        <taxon>Hexapoda</taxon>
        <taxon>Insecta</taxon>
        <taxon>Pterygota</taxon>
        <taxon>Neoptera</taxon>
        <taxon>Polyneoptera</taxon>
        <taxon>Dictyoptera</taxon>
        <taxon>Blattodea</taxon>
        <taxon>Blattoidea</taxon>
        <taxon>Termitoidae</taxon>
        <taxon>Rhinotermitidae</taxon>
        <taxon>Coptotermes</taxon>
    </lineage>
</organism>
<dbReference type="AlphaFoldDB" id="A0A6L2PWE9"/>
<keyword evidence="2" id="KW-1185">Reference proteome</keyword>
<accession>A0A6L2PWE9</accession>
<dbReference type="Proteomes" id="UP000502823">
    <property type="component" value="Unassembled WGS sequence"/>
</dbReference>
<name>A0A6L2PWE9_COPFO</name>